<evidence type="ECO:0000313" key="1">
    <source>
        <dbReference type="EMBL" id="GAA0875445.1"/>
    </source>
</evidence>
<name>A0ABP3Y426_9FLAO</name>
<proteinExistence type="predicted"/>
<sequence>MGGAATNSGINYQQRIAALALAALYTKFDLSPTFGLDRPLLIESIHFETDDPIDDLKLISNNGSFYLQIKRSLSLQTEEGTDLYKTINQFITQFLKRNLNDHFILATSPQSSRSVTQDFAKITESIRLNDSSFSSNPLNQSEKEALDKFKSIFNTIFEIQSKKKASENDFIEFAKKVYISSIDIEQGKPNEQVALILLNSEQMLDSVLVWKMLISNSLEYARKRQSINKKALEEILHRYKIDPKREESKNTSELEELLKTEIIQQGYFPVAKEVLLIESFVEEADLLIVELFRFSDDGKIKHKFRGDKVILENGEEWKIIHRAATFSGLERFISENQDKLRLSEKKIAILPANGIDEAENTNGAELHRKYLLDLQSKNTDILKCLHCDKPLNPSGSVLVEISDIETKPAMGAVHSKCLRVVDRVLGLTGTLKSEATKDKYLQEFDFKEWARCLMKGQGMINQLKNNPFMQNQDKMILWSSDNKEFRDYGYCIKFNMSDGSTIHMTDRGRIHRFNKTDAELAALQMTESVKKAKDDGNPMAFTSQKNSFGNYSQLLELKDADETIIEIETVETDKYSKLLEKRDEHINFYAPMCLVRSYEDESILNLNNIVPIISDPLAFGSIFETWKNLGIDMDSNEVELQILQTDVDFDGFMRSCFADGMFPIIDPLFDKRGNLVKGIQIKHMEQEFAVKSELHRKSVIDPHWRKGDKVKIEFPFTTADNYPVGVLVEDEFLIGDGERYVIFRPIENGEELKDMTFSVPSRLLAYWN</sequence>
<gene>
    <name evidence="1" type="ORF">GCM10009118_18540</name>
</gene>
<dbReference type="Proteomes" id="UP001501126">
    <property type="component" value="Unassembled WGS sequence"/>
</dbReference>
<reference evidence="2" key="1">
    <citation type="journal article" date="2019" name="Int. J. Syst. Evol. Microbiol.">
        <title>The Global Catalogue of Microorganisms (GCM) 10K type strain sequencing project: providing services to taxonomists for standard genome sequencing and annotation.</title>
        <authorList>
            <consortium name="The Broad Institute Genomics Platform"/>
            <consortium name="The Broad Institute Genome Sequencing Center for Infectious Disease"/>
            <person name="Wu L."/>
            <person name="Ma J."/>
        </authorList>
    </citation>
    <scope>NUCLEOTIDE SEQUENCE [LARGE SCALE GENOMIC DNA]</scope>
    <source>
        <strain evidence="2">JCM 16083</strain>
    </source>
</reference>
<organism evidence="1 2">
    <name type="scientific">Wandonia haliotis</name>
    <dbReference type="NCBI Taxonomy" id="574963"/>
    <lineage>
        <taxon>Bacteria</taxon>
        <taxon>Pseudomonadati</taxon>
        <taxon>Bacteroidota</taxon>
        <taxon>Flavobacteriia</taxon>
        <taxon>Flavobacteriales</taxon>
        <taxon>Crocinitomicaceae</taxon>
        <taxon>Wandonia</taxon>
    </lineage>
</organism>
<dbReference type="EMBL" id="BAAAFH010000011">
    <property type="protein sequence ID" value="GAA0875445.1"/>
    <property type="molecule type" value="Genomic_DNA"/>
</dbReference>
<comment type="caution">
    <text evidence="1">The sequence shown here is derived from an EMBL/GenBank/DDBJ whole genome shotgun (WGS) entry which is preliminary data.</text>
</comment>
<dbReference type="RefSeq" id="WP_343786937.1">
    <property type="nucleotide sequence ID" value="NZ_BAAAFH010000011.1"/>
</dbReference>
<accession>A0ABP3Y426</accession>
<protein>
    <submittedName>
        <fullName evidence="1">Uncharacterized protein</fullName>
    </submittedName>
</protein>
<evidence type="ECO:0000313" key="2">
    <source>
        <dbReference type="Proteomes" id="UP001501126"/>
    </source>
</evidence>
<keyword evidence="2" id="KW-1185">Reference proteome</keyword>